<dbReference type="PANTHER" id="PTHR30269:SF37">
    <property type="entry name" value="MEMBRANE TRANSPORTER PROTEIN"/>
    <property type="match status" value="1"/>
</dbReference>
<dbReference type="Pfam" id="PF01925">
    <property type="entry name" value="TauE"/>
    <property type="match status" value="1"/>
</dbReference>
<dbReference type="PANTHER" id="PTHR30269">
    <property type="entry name" value="TRANSMEMBRANE PROTEIN YFCA"/>
    <property type="match status" value="1"/>
</dbReference>
<evidence type="ECO:0000256" key="7">
    <source>
        <dbReference type="ARBA" id="ARBA00023136"/>
    </source>
</evidence>
<evidence type="ECO:0000256" key="4">
    <source>
        <dbReference type="ARBA" id="ARBA00022475"/>
    </source>
</evidence>
<keyword evidence="6 8" id="KW-1133">Transmembrane helix</keyword>
<keyword evidence="7 8" id="KW-0472">Membrane</keyword>
<feature type="transmembrane region" description="Helical" evidence="8">
    <location>
        <begin position="74"/>
        <end position="93"/>
    </location>
</feature>
<evidence type="ECO:0000256" key="1">
    <source>
        <dbReference type="ARBA" id="ARBA00004651"/>
    </source>
</evidence>
<evidence type="ECO:0000256" key="8">
    <source>
        <dbReference type="RuleBase" id="RU363041"/>
    </source>
</evidence>
<dbReference type="Proteomes" id="UP001223646">
    <property type="component" value="Unassembled WGS sequence"/>
</dbReference>
<dbReference type="GO" id="GO:0005886">
    <property type="term" value="C:plasma membrane"/>
    <property type="evidence" value="ECO:0007669"/>
    <property type="project" value="UniProtKB-SubCell"/>
</dbReference>
<reference evidence="9" key="2">
    <citation type="submission" date="2024-05" db="EMBL/GenBank/DDBJ databases">
        <authorList>
            <person name="Wolfe A."/>
        </authorList>
    </citation>
    <scope>NUCLEOTIDE SEQUENCE</scope>
    <source>
        <strain evidence="9">UMB1064</strain>
    </source>
</reference>
<evidence type="ECO:0000256" key="5">
    <source>
        <dbReference type="ARBA" id="ARBA00022692"/>
    </source>
</evidence>
<dbReference type="InterPro" id="IPR052017">
    <property type="entry name" value="TSUP"/>
</dbReference>
<dbReference type="RefSeq" id="WP_284825476.1">
    <property type="nucleotide sequence ID" value="NZ_JASOOY020000011.1"/>
</dbReference>
<comment type="similarity">
    <text evidence="2 8">Belongs to the 4-toluene sulfonate uptake permease (TSUP) (TC 2.A.102) family.</text>
</comment>
<organism evidence="9 10">
    <name type="scientific">Corynebacterium amycolatum</name>
    <dbReference type="NCBI Taxonomy" id="43765"/>
    <lineage>
        <taxon>Bacteria</taxon>
        <taxon>Bacillati</taxon>
        <taxon>Actinomycetota</taxon>
        <taxon>Actinomycetes</taxon>
        <taxon>Mycobacteriales</taxon>
        <taxon>Corynebacteriaceae</taxon>
        <taxon>Corynebacterium</taxon>
    </lineage>
</organism>
<reference evidence="9" key="1">
    <citation type="submission" date="2023-05" db="EMBL/GenBank/DDBJ databases">
        <authorList>
            <person name="Du J."/>
        </authorList>
    </citation>
    <scope>NUCLEOTIDE SEQUENCE</scope>
    <source>
        <strain evidence="9">UMB1064</strain>
    </source>
</reference>
<evidence type="ECO:0000256" key="6">
    <source>
        <dbReference type="ARBA" id="ARBA00022989"/>
    </source>
</evidence>
<keyword evidence="4 8" id="KW-1003">Cell membrane</keyword>
<sequence>MELSVWAFVFIVATIFIGALMQRVAGMGLGLLGGPVLSLIAGPVAGILIINVLATVNAVMQTISVRENVDWKKFWLIGPVMAFGALPGAWVVHNTPSGPLQVLVGGLVLLALLVTSFMPQRMRVDGPQYAVASGVAGGFMNTLAGIAGPAITVYAQASRWPAQTFAATLQPLFFVSGALSLAFKEFSADVSVFATTPALLWPLCLAALVVGIFLGTRISRRVPIMQARKLAVILATTGAAVTLIRGISATFGA</sequence>
<comment type="subcellular location">
    <subcellularLocation>
        <location evidence="1 8">Cell membrane</location>
        <topology evidence="1 8">Multi-pass membrane protein</topology>
    </subcellularLocation>
</comment>
<evidence type="ECO:0000313" key="10">
    <source>
        <dbReference type="Proteomes" id="UP001223646"/>
    </source>
</evidence>
<evidence type="ECO:0000256" key="2">
    <source>
        <dbReference type="ARBA" id="ARBA00009142"/>
    </source>
</evidence>
<keyword evidence="5 8" id="KW-0812">Transmembrane</keyword>
<feature type="transmembrane region" description="Helical" evidence="8">
    <location>
        <begin position="130"/>
        <end position="153"/>
    </location>
</feature>
<name>A0AAW9SX45_CORAY</name>
<dbReference type="InterPro" id="IPR002781">
    <property type="entry name" value="TM_pro_TauE-like"/>
</dbReference>
<evidence type="ECO:0000313" key="9">
    <source>
        <dbReference type="EMBL" id="MEO3716618.1"/>
    </source>
</evidence>
<dbReference type="EMBL" id="JASOOY020000011">
    <property type="protein sequence ID" value="MEO3716618.1"/>
    <property type="molecule type" value="Genomic_DNA"/>
</dbReference>
<protein>
    <recommendedName>
        <fullName evidence="8">Probable membrane transporter protein</fullName>
    </recommendedName>
</protein>
<feature type="transmembrane region" description="Helical" evidence="8">
    <location>
        <begin position="36"/>
        <end position="54"/>
    </location>
</feature>
<feature type="transmembrane region" description="Helical" evidence="8">
    <location>
        <begin position="100"/>
        <end position="118"/>
    </location>
</feature>
<gene>
    <name evidence="9" type="ORF">QP460_003290</name>
</gene>
<proteinExistence type="inferred from homology"/>
<feature type="transmembrane region" description="Helical" evidence="8">
    <location>
        <begin position="6"/>
        <end position="24"/>
    </location>
</feature>
<dbReference type="AlphaFoldDB" id="A0AAW9SX45"/>
<comment type="caution">
    <text evidence="9">The sequence shown here is derived from an EMBL/GenBank/DDBJ whole genome shotgun (WGS) entry which is preliminary data.</text>
</comment>
<feature type="transmembrane region" description="Helical" evidence="8">
    <location>
        <begin position="198"/>
        <end position="218"/>
    </location>
</feature>
<evidence type="ECO:0000256" key="3">
    <source>
        <dbReference type="ARBA" id="ARBA00022448"/>
    </source>
</evidence>
<keyword evidence="3" id="KW-0813">Transport</keyword>
<feature type="transmembrane region" description="Helical" evidence="8">
    <location>
        <begin position="230"/>
        <end position="251"/>
    </location>
</feature>
<accession>A0AAW9SX45</accession>